<keyword evidence="4" id="KW-0677">Repeat</keyword>
<evidence type="ECO:0000256" key="5">
    <source>
        <dbReference type="ARBA" id="ARBA00022741"/>
    </source>
</evidence>
<name>A0A382B2E4_9ZZZZ</name>
<dbReference type="InterPro" id="IPR032859">
    <property type="entry name" value="KH_dom-like"/>
</dbReference>
<evidence type="ECO:0000259" key="8">
    <source>
        <dbReference type="PROSITE" id="PS51712"/>
    </source>
</evidence>
<keyword evidence="5" id="KW-0547">Nucleotide-binding</keyword>
<dbReference type="CDD" id="cd01895">
    <property type="entry name" value="EngA2"/>
    <property type="match status" value="1"/>
</dbReference>
<dbReference type="GO" id="GO:0042254">
    <property type="term" value="P:ribosome biogenesis"/>
    <property type="evidence" value="ECO:0007669"/>
    <property type="project" value="UniProtKB-KW"/>
</dbReference>
<dbReference type="PANTHER" id="PTHR43834">
    <property type="entry name" value="GTPASE DER"/>
    <property type="match status" value="1"/>
</dbReference>
<dbReference type="PANTHER" id="PTHR43834:SF6">
    <property type="entry name" value="GTPASE DER"/>
    <property type="match status" value="1"/>
</dbReference>
<dbReference type="EMBL" id="UINC01027900">
    <property type="protein sequence ID" value="SVB07945.1"/>
    <property type="molecule type" value="Genomic_DNA"/>
</dbReference>
<dbReference type="InterPro" id="IPR015946">
    <property type="entry name" value="KH_dom-like_a/b"/>
</dbReference>
<evidence type="ECO:0000256" key="1">
    <source>
        <dbReference type="ARBA" id="ARBA00008279"/>
    </source>
</evidence>
<dbReference type="InterPro" id="IPR031166">
    <property type="entry name" value="G_ENGA"/>
</dbReference>
<dbReference type="SUPFAM" id="SSF52540">
    <property type="entry name" value="P-loop containing nucleoside triphosphate hydrolases"/>
    <property type="match status" value="2"/>
</dbReference>
<dbReference type="AlphaFoldDB" id="A0A382B2E4"/>
<protein>
    <recommendedName>
        <fullName evidence="2">GTPase Der</fullName>
    </recommendedName>
    <alternativeName>
        <fullName evidence="7">GTP-binding protein EngA</fullName>
    </alternativeName>
</protein>
<dbReference type="Gene3D" id="3.40.50.300">
    <property type="entry name" value="P-loop containing nucleotide triphosphate hydrolases"/>
    <property type="match status" value="2"/>
</dbReference>
<dbReference type="HAMAP" id="MF_00195">
    <property type="entry name" value="GTPase_Der"/>
    <property type="match status" value="1"/>
</dbReference>
<dbReference type="NCBIfam" id="TIGR00231">
    <property type="entry name" value="small_GTP"/>
    <property type="match status" value="2"/>
</dbReference>
<feature type="domain" description="EngA-type G" evidence="8">
    <location>
        <begin position="193"/>
        <end position="368"/>
    </location>
</feature>
<dbReference type="CDD" id="cd01894">
    <property type="entry name" value="EngA1"/>
    <property type="match status" value="1"/>
</dbReference>
<dbReference type="InterPro" id="IPR016484">
    <property type="entry name" value="GTPase_Der"/>
</dbReference>
<reference evidence="9" key="1">
    <citation type="submission" date="2018-05" db="EMBL/GenBank/DDBJ databases">
        <authorList>
            <person name="Lanie J.A."/>
            <person name="Ng W.-L."/>
            <person name="Kazmierczak K.M."/>
            <person name="Andrzejewski T.M."/>
            <person name="Davidsen T.M."/>
            <person name="Wayne K.J."/>
            <person name="Tettelin H."/>
            <person name="Glass J.I."/>
            <person name="Rusch D."/>
            <person name="Podicherti R."/>
            <person name="Tsui H.-C.T."/>
            <person name="Winkler M.E."/>
        </authorList>
    </citation>
    <scope>NUCLEOTIDE SEQUENCE</scope>
</reference>
<dbReference type="InterPro" id="IPR003593">
    <property type="entry name" value="AAA+_ATPase"/>
</dbReference>
<keyword evidence="3" id="KW-0690">Ribosome biogenesis</keyword>
<evidence type="ECO:0000256" key="3">
    <source>
        <dbReference type="ARBA" id="ARBA00022517"/>
    </source>
</evidence>
<comment type="similarity">
    <text evidence="1">Belongs to the TRAFAC class TrmE-Era-EngA-EngB-Septin-like GTPase superfamily. EngA (Der) GTPase family.</text>
</comment>
<evidence type="ECO:0000256" key="4">
    <source>
        <dbReference type="ARBA" id="ARBA00022737"/>
    </source>
</evidence>
<dbReference type="PROSITE" id="PS51712">
    <property type="entry name" value="G_ENGA"/>
    <property type="match status" value="2"/>
</dbReference>
<evidence type="ECO:0000313" key="9">
    <source>
        <dbReference type="EMBL" id="SVB07945.1"/>
    </source>
</evidence>
<dbReference type="GO" id="GO:0005525">
    <property type="term" value="F:GTP binding"/>
    <property type="evidence" value="ECO:0007669"/>
    <property type="project" value="UniProtKB-KW"/>
</dbReference>
<evidence type="ECO:0000256" key="2">
    <source>
        <dbReference type="ARBA" id="ARBA00020953"/>
    </source>
</evidence>
<evidence type="ECO:0000256" key="6">
    <source>
        <dbReference type="ARBA" id="ARBA00023134"/>
    </source>
</evidence>
<dbReference type="PRINTS" id="PR00449">
    <property type="entry name" value="RASTRNSFRMNG"/>
</dbReference>
<dbReference type="InterPro" id="IPR005225">
    <property type="entry name" value="Small_GTP-bd"/>
</dbReference>
<evidence type="ECO:0000256" key="7">
    <source>
        <dbReference type="ARBA" id="ARBA00032345"/>
    </source>
</evidence>
<dbReference type="InterPro" id="IPR006073">
    <property type="entry name" value="GTP-bd"/>
</dbReference>
<gene>
    <name evidence="9" type="ORF">METZ01_LOCUS160799</name>
</gene>
<dbReference type="InterPro" id="IPR027417">
    <property type="entry name" value="P-loop_NTPase"/>
</dbReference>
<dbReference type="Pfam" id="PF14714">
    <property type="entry name" value="KH_dom-like"/>
    <property type="match status" value="1"/>
</dbReference>
<keyword evidence="6" id="KW-0342">GTP-binding</keyword>
<dbReference type="Gene3D" id="3.30.300.20">
    <property type="match status" value="1"/>
</dbReference>
<feature type="domain" description="EngA-type G" evidence="8">
    <location>
        <begin position="3"/>
        <end position="167"/>
    </location>
</feature>
<accession>A0A382B2E4</accession>
<organism evidence="9">
    <name type="scientific">marine metagenome</name>
    <dbReference type="NCBI Taxonomy" id="408172"/>
    <lineage>
        <taxon>unclassified sequences</taxon>
        <taxon>metagenomes</taxon>
        <taxon>ecological metagenomes</taxon>
    </lineage>
</organism>
<dbReference type="SMART" id="SM00382">
    <property type="entry name" value="AAA"/>
    <property type="match status" value="2"/>
</dbReference>
<sequence length="457" mass="51193">MSLSLAIVGRPNVGKSTLFNRLAGKKLAIVDQTSGVTRDRREAEGKLGDLDLTLIDTAGFEDYNDDSLEARMRKQTNQAVEQADVALFLVDARTGITPFDEYFANWLRRQEIPIILVANKCEGSINKYALSETLRLGLGEPIAISAEHGEGMGSLYDSLAPFIEDYTQLDGGNFEDDIKFGKISLDQMAESPLHMAIVGRPNVGKSTLANQIIGEERLLVGPEAGITRDAITVQWNYKGRPIRLIDTAGLRRKSKVTDKVESLSTSDTYRAIQFAQVVILVLDANTMLEKQDLTIARQVIDEGRVLVVAVNKWDSVKNRASSLKDLEYRLQTSLPQIRGVPVVILSALTGKGVQKLLPESFKYFDIWNQRIPTGQLNRWLEVMLERHPPPLVSGHRIRLRYMTQAKTRPPTFVVFSSRGNSLPEDYRRYLVNGIRESFELPGIPIRLLVRQGNNPYK</sequence>
<dbReference type="Pfam" id="PF01926">
    <property type="entry name" value="MMR_HSR1"/>
    <property type="match status" value="2"/>
</dbReference>
<proteinExistence type="inferred from homology"/>
<dbReference type="PIRSF" id="PIRSF006485">
    <property type="entry name" value="GTP-binding_EngA"/>
    <property type="match status" value="1"/>
</dbReference>
<dbReference type="FunFam" id="3.30.300.20:FF:000004">
    <property type="entry name" value="GTPase Der"/>
    <property type="match status" value="1"/>
</dbReference>
<dbReference type="NCBIfam" id="TIGR03594">
    <property type="entry name" value="GTPase_EngA"/>
    <property type="match status" value="1"/>
</dbReference>